<keyword evidence="7" id="KW-1185">Reference proteome</keyword>
<comment type="caution">
    <text evidence="6">The sequence shown here is derived from an EMBL/GenBank/DDBJ whole genome shotgun (WGS) entry which is preliminary data.</text>
</comment>
<dbReference type="InterPro" id="IPR001940">
    <property type="entry name" value="Peptidase_S1C"/>
</dbReference>
<dbReference type="SUPFAM" id="SSF50494">
    <property type="entry name" value="Trypsin-like serine proteases"/>
    <property type="match status" value="1"/>
</dbReference>
<dbReference type="Gene3D" id="2.40.10.120">
    <property type="match status" value="1"/>
</dbReference>
<proteinExistence type="inferred from homology"/>
<dbReference type="Gene3D" id="2.30.42.10">
    <property type="match status" value="1"/>
</dbReference>
<dbReference type="Pfam" id="PF13365">
    <property type="entry name" value="Trypsin_2"/>
    <property type="match status" value="1"/>
</dbReference>
<dbReference type="PRINTS" id="PR00834">
    <property type="entry name" value="PROTEASES2C"/>
</dbReference>
<dbReference type="AlphaFoldDB" id="A0A839U0T3"/>
<dbReference type="InterPro" id="IPR009003">
    <property type="entry name" value="Peptidase_S1_PA"/>
</dbReference>
<protein>
    <submittedName>
        <fullName evidence="6">S1-C subfamily serine protease</fullName>
    </submittedName>
</protein>
<dbReference type="PANTHER" id="PTHR22939">
    <property type="entry name" value="SERINE PROTEASE FAMILY S1C HTRA-RELATED"/>
    <property type="match status" value="1"/>
</dbReference>
<name>A0A839U0T3_9HYPH</name>
<dbReference type="SUPFAM" id="SSF50156">
    <property type="entry name" value="PDZ domain-like"/>
    <property type="match status" value="1"/>
</dbReference>
<evidence type="ECO:0000256" key="2">
    <source>
        <dbReference type="ARBA" id="ARBA00022670"/>
    </source>
</evidence>
<organism evidence="6 7">
    <name type="scientific">Phyllobacterium trifolii</name>
    <dbReference type="NCBI Taxonomy" id="300193"/>
    <lineage>
        <taxon>Bacteria</taxon>
        <taxon>Pseudomonadati</taxon>
        <taxon>Pseudomonadota</taxon>
        <taxon>Alphaproteobacteria</taxon>
        <taxon>Hyphomicrobiales</taxon>
        <taxon>Phyllobacteriaceae</taxon>
        <taxon>Phyllobacterium</taxon>
    </lineage>
</organism>
<comment type="similarity">
    <text evidence="1">Belongs to the peptidase S1C family.</text>
</comment>
<dbReference type="PROSITE" id="PS50106">
    <property type="entry name" value="PDZ"/>
    <property type="match status" value="1"/>
</dbReference>
<dbReference type="GO" id="GO:0004252">
    <property type="term" value="F:serine-type endopeptidase activity"/>
    <property type="evidence" value="ECO:0007669"/>
    <property type="project" value="InterPro"/>
</dbReference>
<evidence type="ECO:0000313" key="6">
    <source>
        <dbReference type="EMBL" id="MBB3144218.1"/>
    </source>
</evidence>
<feature type="domain" description="PDZ" evidence="5">
    <location>
        <begin position="240"/>
        <end position="295"/>
    </location>
</feature>
<dbReference type="SMART" id="SM00228">
    <property type="entry name" value="PDZ"/>
    <property type="match status" value="1"/>
</dbReference>
<gene>
    <name evidence="6" type="ORF">FHS21_000614</name>
</gene>
<evidence type="ECO:0000313" key="7">
    <source>
        <dbReference type="Proteomes" id="UP000554520"/>
    </source>
</evidence>
<reference evidence="6 7" key="1">
    <citation type="submission" date="2020-08" db="EMBL/GenBank/DDBJ databases">
        <title>Genomic Encyclopedia of Type Strains, Phase III (KMG-III): the genomes of soil and plant-associated and newly described type strains.</title>
        <authorList>
            <person name="Whitman W."/>
        </authorList>
    </citation>
    <scope>NUCLEOTIDE SEQUENCE [LARGE SCALE GENOMIC DNA]</scope>
    <source>
        <strain evidence="6 7">CECT 7015</strain>
    </source>
</reference>
<dbReference type="PANTHER" id="PTHR22939:SF129">
    <property type="entry name" value="SERINE PROTEASE HTRA2, MITOCHONDRIAL"/>
    <property type="match status" value="1"/>
</dbReference>
<keyword evidence="4" id="KW-0720">Serine protease</keyword>
<evidence type="ECO:0000259" key="5">
    <source>
        <dbReference type="PROSITE" id="PS50106"/>
    </source>
</evidence>
<dbReference type="InterPro" id="IPR036034">
    <property type="entry name" value="PDZ_sf"/>
</dbReference>
<dbReference type="InterPro" id="IPR001478">
    <property type="entry name" value="PDZ"/>
</dbReference>
<dbReference type="EMBL" id="JACHXN010000002">
    <property type="protein sequence ID" value="MBB3144218.1"/>
    <property type="molecule type" value="Genomic_DNA"/>
</dbReference>
<evidence type="ECO:0000256" key="1">
    <source>
        <dbReference type="ARBA" id="ARBA00010541"/>
    </source>
</evidence>
<evidence type="ECO:0000256" key="4">
    <source>
        <dbReference type="ARBA" id="ARBA00022825"/>
    </source>
</evidence>
<sequence>MGEVVPHTCIKVAAKRAHPDQGGSHDAMNRGLCRALARIEIMTIDTALQSIITVRSSIPDDAFTAATLGTLREGSGVVIREGGLVLTIGYLITEAEEVWLTRHDGQVIPGHALAYDQETGFGLVQAIGPLGVPAVDFGDAARAQVGDPVVLADGIGQFVRANIVAKQEFAGYWEYVLDEAIFIAPAHPSWGGAALLDADGKLLGIGSLHLQMSNNGEPADINMIVPINLLPPILDDLLKRGRVNKPPRPWLGAFSAESSGKVVVMSVAPGGPAAQAGLRQGDVISEIRGEEVDGLGDFYRKVWTSGPAGVEIPMRVLRNGREAWLRVKSADRNSFLRKPPLR</sequence>
<keyword evidence="2 6" id="KW-0645">Protease</keyword>
<dbReference type="Proteomes" id="UP000554520">
    <property type="component" value="Unassembled WGS sequence"/>
</dbReference>
<evidence type="ECO:0000256" key="3">
    <source>
        <dbReference type="ARBA" id="ARBA00022801"/>
    </source>
</evidence>
<dbReference type="GO" id="GO:0006508">
    <property type="term" value="P:proteolysis"/>
    <property type="evidence" value="ECO:0007669"/>
    <property type="project" value="UniProtKB-KW"/>
</dbReference>
<dbReference type="Pfam" id="PF13180">
    <property type="entry name" value="PDZ_2"/>
    <property type="match status" value="1"/>
</dbReference>
<keyword evidence="3" id="KW-0378">Hydrolase</keyword>
<accession>A0A839U0T3</accession>